<comment type="caution">
    <text evidence="3">The sequence shown here is derived from an EMBL/GenBank/DDBJ whole genome shotgun (WGS) entry which is preliminary data.</text>
</comment>
<keyword evidence="1" id="KW-0663">Pyridoxal phosphate</keyword>
<accession>A0A8H7TN79</accession>
<feature type="domain" description="Aminotransferase class V" evidence="2">
    <location>
        <begin position="59"/>
        <end position="336"/>
    </location>
</feature>
<dbReference type="AlphaFoldDB" id="A0A8H7TN79"/>
<dbReference type="Pfam" id="PF00266">
    <property type="entry name" value="Aminotran_5"/>
    <property type="match status" value="1"/>
</dbReference>
<organism evidence="3 4">
    <name type="scientific">Bionectria ochroleuca</name>
    <name type="common">Gliocladium roseum</name>
    <dbReference type="NCBI Taxonomy" id="29856"/>
    <lineage>
        <taxon>Eukaryota</taxon>
        <taxon>Fungi</taxon>
        <taxon>Dikarya</taxon>
        <taxon>Ascomycota</taxon>
        <taxon>Pezizomycotina</taxon>
        <taxon>Sordariomycetes</taxon>
        <taxon>Hypocreomycetidae</taxon>
        <taxon>Hypocreales</taxon>
        <taxon>Bionectriaceae</taxon>
        <taxon>Clonostachys</taxon>
    </lineage>
</organism>
<dbReference type="EMBL" id="JADCTT010000006">
    <property type="protein sequence ID" value="KAF9750597.1"/>
    <property type="molecule type" value="Genomic_DNA"/>
</dbReference>
<evidence type="ECO:0000313" key="3">
    <source>
        <dbReference type="EMBL" id="KAF9750597.1"/>
    </source>
</evidence>
<evidence type="ECO:0000313" key="4">
    <source>
        <dbReference type="Proteomes" id="UP000616885"/>
    </source>
</evidence>
<reference evidence="3" key="1">
    <citation type="submission" date="2020-10" db="EMBL/GenBank/DDBJ databases">
        <title>High-Quality Genome Resource of Clonostachys rosea strain S41 by Oxford Nanopore Long-Read Sequencing.</title>
        <authorList>
            <person name="Wang H."/>
        </authorList>
    </citation>
    <scope>NUCLEOTIDE SEQUENCE</scope>
    <source>
        <strain evidence="3">S41</strain>
    </source>
</reference>
<gene>
    <name evidence="3" type="ORF">IM811_014817</name>
</gene>
<protein>
    <recommendedName>
        <fullName evidence="2">Aminotransferase class V domain-containing protein</fullName>
    </recommendedName>
</protein>
<dbReference type="PANTHER" id="PTHR43092">
    <property type="entry name" value="L-CYSTEINE DESULFHYDRASE"/>
    <property type="match status" value="1"/>
</dbReference>
<sequence>MTSTKFGKALKEQFLLAPGWRNMNNGSFGVVPRVIKDKQVEYQLQEESNPDKYIRYDQPKLLDASRQAIAKFVNAPPDTVILASNATTAVNIILRNLVWDQDGKDEILSFSTIYGACGKTISYICDYNELVSPRLIELQYPLEDEAIIEKFQDAIQASKAAGKRPKLACFDTVSSLPGVCFPYKELTRICREEGILSLVDGAQGVGMIPLDMTALDPDFFLSNCHKWINTPKGCAFMYIPVRNQGLLVSTMPTSHGYVPKTGKAFVNPLPTDPSKSAFIQKFQFVGTIDTSSLVCLKDALEYRANVFGTEEEIMGYLWTLAKQGGKKVAEILGTDIIENSKGTLTNCALVNIWLPVKVGTTAATPAPGPNDVVLSEEDSPKALAWAAQLLVEEYKTFVPFVLHNNQWFVRISAQIYLELEDFEWLANVLKEVVERLRAGEFKNQS</sequence>
<dbReference type="Proteomes" id="UP000616885">
    <property type="component" value="Unassembled WGS sequence"/>
</dbReference>
<name>A0A8H7TN79_BIOOC</name>
<dbReference type="SUPFAM" id="SSF53383">
    <property type="entry name" value="PLP-dependent transferases"/>
    <property type="match status" value="1"/>
</dbReference>
<evidence type="ECO:0000256" key="1">
    <source>
        <dbReference type="ARBA" id="ARBA00022898"/>
    </source>
</evidence>
<dbReference type="PANTHER" id="PTHR43092:SF2">
    <property type="entry name" value="HERCYNYLCYSTEINE SULFOXIDE LYASE"/>
    <property type="match status" value="1"/>
</dbReference>
<dbReference type="InterPro" id="IPR015421">
    <property type="entry name" value="PyrdxlP-dep_Trfase_major"/>
</dbReference>
<dbReference type="InterPro" id="IPR000192">
    <property type="entry name" value="Aminotrans_V_dom"/>
</dbReference>
<evidence type="ECO:0000259" key="2">
    <source>
        <dbReference type="Pfam" id="PF00266"/>
    </source>
</evidence>
<proteinExistence type="predicted"/>
<dbReference type="InterPro" id="IPR015424">
    <property type="entry name" value="PyrdxlP-dep_Trfase"/>
</dbReference>
<dbReference type="Gene3D" id="3.40.640.10">
    <property type="entry name" value="Type I PLP-dependent aspartate aminotransferase-like (Major domain)"/>
    <property type="match status" value="1"/>
</dbReference>